<reference evidence="2" key="1">
    <citation type="journal article" date="2020" name="Stud. Mycol.">
        <title>101 Dothideomycetes genomes: a test case for predicting lifestyles and emergence of pathogens.</title>
        <authorList>
            <person name="Haridas S."/>
            <person name="Albert R."/>
            <person name="Binder M."/>
            <person name="Bloem J."/>
            <person name="Labutti K."/>
            <person name="Salamov A."/>
            <person name="Andreopoulos B."/>
            <person name="Baker S."/>
            <person name="Barry K."/>
            <person name="Bills G."/>
            <person name="Bluhm B."/>
            <person name="Cannon C."/>
            <person name="Castanera R."/>
            <person name="Culley D."/>
            <person name="Daum C."/>
            <person name="Ezra D."/>
            <person name="Gonzalez J."/>
            <person name="Henrissat B."/>
            <person name="Kuo A."/>
            <person name="Liang C."/>
            <person name="Lipzen A."/>
            <person name="Lutzoni F."/>
            <person name="Magnuson J."/>
            <person name="Mondo S."/>
            <person name="Nolan M."/>
            <person name="Ohm R."/>
            <person name="Pangilinan J."/>
            <person name="Park H.-J."/>
            <person name="Ramirez L."/>
            <person name="Alfaro M."/>
            <person name="Sun H."/>
            <person name="Tritt A."/>
            <person name="Yoshinaga Y."/>
            <person name="Zwiers L.-H."/>
            <person name="Turgeon B."/>
            <person name="Goodwin S."/>
            <person name="Spatafora J."/>
            <person name="Crous P."/>
            <person name="Grigoriev I."/>
        </authorList>
    </citation>
    <scope>NUCLEOTIDE SEQUENCE</scope>
    <source>
        <strain evidence="2">CBS 122681</strain>
    </source>
</reference>
<feature type="region of interest" description="Disordered" evidence="1">
    <location>
        <begin position="70"/>
        <end position="138"/>
    </location>
</feature>
<organism evidence="2 3">
    <name type="scientific">Lophiostoma macrostomum CBS 122681</name>
    <dbReference type="NCBI Taxonomy" id="1314788"/>
    <lineage>
        <taxon>Eukaryota</taxon>
        <taxon>Fungi</taxon>
        <taxon>Dikarya</taxon>
        <taxon>Ascomycota</taxon>
        <taxon>Pezizomycotina</taxon>
        <taxon>Dothideomycetes</taxon>
        <taxon>Pleosporomycetidae</taxon>
        <taxon>Pleosporales</taxon>
        <taxon>Lophiostomataceae</taxon>
        <taxon>Lophiostoma</taxon>
    </lineage>
</organism>
<feature type="compositionally biased region" description="Polar residues" evidence="1">
    <location>
        <begin position="81"/>
        <end position="90"/>
    </location>
</feature>
<evidence type="ECO:0000313" key="2">
    <source>
        <dbReference type="EMBL" id="KAF2647920.1"/>
    </source>
</evidence>
<feature type="compositionally biased region" description="Polar residues" evidence="1">
    <location>
        <begin position="105"/>
        <end position="138"/>
    </location>
</feature>
<evidence type="ECO:0000256" key="1">
    <source>
        <dbReference type="SAM" id="MobiDB-lite"/>
    </source>
</evidence>
<gene>
    <name evidence="2" type="ORF">K491DRAFT_685117</name>
</gene>
<name>A0A6A6SK03_9PLEO</name>
<dbReference type="EMBL" id="MU004571">
    <property type="protein sequence ID" value="KAF2647920.1"/>
    <property type="molecule type" value="Genomic_DNA"/>
</dbReference>
<dbReference type="AlphaFoldDB" id="A0A6A6SK03"/>
<proteinExistence type="predicted"/>
<dbReference type="Proteomes" id="UP000799324">
    <property type="component" value="Unassembled WGS sequence"/>
</dbReference>
<evidence type="ECO:0000313" key="3">
    <source>
        <dbReference type="Proteomes" id="UP000799324"/>
    </source>
</evidence>
<protein>
    <submittedName>
        <fullName evidence="2">Uncharacterized protein</fullName>
    </submittedName>
</protein>
<accession>A0A6A6SK03</accession>
<sequence length="255" mass="28405">MSNDPQHRKFSLRLAARRSSILSILKRALSADRHLPIDDVTAYCLSGSLNVYHFEDPRIPRTYYSVTRTGTRNKADHTESEIQGSMTTPMRHSHTLDGSPDEISQPDTTKSPGTPGSECATEQESASPEGLKQQNHASTEAQLIEQVKGHTITILGPKGQRFQLEGLTIILRSSMSKKNPLQDSYTAALYTVDKGYGLYIAGSESSSMHALRGLEKEFGEALNRQRLRNLMWERIAQKNCQDSFVDLQVVVKGSR</sequence>
<keyword evidence="3" id="KW-1185">Reference proteome</keyword>